<reference evidence="1 2" key="1">
    <citation type="submission" date="2018-02" db="EMBL/GenBank/DDBJ databases">
        <title>The genomes of Aspergillus section Nigri reveals drivers in fungal speciation.</title>
        <authorList>
            <consortium name="DOE Joint Genome Institute"/>
            <person name="Vesth T.C."/>
            <person name="Nybo J."/>
            <person name="Theobald S."/>
            <person name="Brandl J."/>
            <person name="Frisvad J.C."/>
            <person name="Nielsen K.F."/>
            <person name="Lyhne E.K."/>
            <person name="Kogle M.E."/>
            <person name="Kuo A."/>
            <person name="Riley R."/>
            <person name="Clum A."/>
            <person name="Nolan M."/>
            <person name="Lipzen A."/>
            <person name="Salamov A."/>
            <person name="Henrissat B."/>
            <person name="Wiebenga A."/>
            <person name="De vries R.P."/>
            <person name="Grigoriev I.V."/>
            <person name="Mortensen U.H."/>
            <person name="Andersen M.R."/>
            <person name="Baker S.E."/>
        </authorList>
    </citation>
    <scope>NUCLEOTIDE SEQUENCE [LARGE SCALE GENOMIC DNA]</scope>
    <source>
        <strain evidence="1 2">CBS 114.51</strain>
    </source>
</reference>
<evidence type="ECO:0000313" key="1">
    <source>
        <dbReference type="EMBL" id="RAH86508.1"/>
    </source>
</evidence>
<gene>
    <name evidence="1" type="ORF">BO86DRAFT_111938</name>
</gene>
<dbReference type="Proteomes" id="UP000249497">
    <property type="component" value="Unassembled WGS sequence"/>
</dbReference>
<protein>
    <submittedName>
        <fullName evidence="1">Uncharacterized protein</fullName>
    </submittedName>
</protein>
<dbReference type="AlphaFoldDB" id="A0A8T8XEX1"/>
<name>A0A8T8XEX1_ASPJA</name>
<evidence type="ECO:0000313" key="2">
    <source>
        <dbReference type="Proteomes" id="UP000249497"/>
    </source>
</evidence>
<dbReference type="EMBL" id="KZ824772">
    <property type="protein sequence ID" value="RAH86508.1"/>
    <property type="molecule type" value="Genomic_DNA"/>
</dbReference>
<accession>A0A8T8XEX1</accession>
<keyword evidence="2" id="KW-1185">Reference proteome</keyword>
<organism evidence="1 2">
    <name type="scientific">Aspergillus japonicus CBS 114.51</name>
    <dbReference type="NCBI Taxonomy" id="1448312"/>
    <lineage>
        <taxon>Eukaryota</taxon>
        <taxon>Fungi</taxon>
        <taxon>Dikarya</taxon>
        <taxon>Ascomycota</taxon>
        <taxon>Pezizomycotina</taxon>
        <taxon>Eurotiomycetes</taxon>
        <taxon>Eurotiomycetidae</taxon>
        <taxon>Eurotiales</taxon>
        <taxon>Aspergillaceae</taxon>
        <taxon>Aspergillus</taxon>
        <taxon>Aspergillus subgen. Circumdati</taxon>
    </lineage>
</organism>
<dbReference type="GeneID" id="37169630"/>
<proteinExistence type="predicted"/>
<dbReference type="RefSeq" id="XP_025532402.1">
    <property type="nucleotide sequence ID" value="XM_025665938.1"/>
</dbReference>
<sequence length="165" mass="18979">MRTQQKNRCNPAETVYPRLRERSTVVPVVSSQSHISLYHLALLSSWERQSEIIPSATNPHSLGRVIFIVGLFTKGKGRGQPKKKKKKICQTKLAFRNDTRESLPGPWYGAFYLINRLLRYYPSIFLSRSPRPGSSFLSARAIKSDSSPRLMHVIHHFEKYSARTH</sequence>